<proteinExistence type="predicted"/>
<organism evidence="1 2">
    <name type="scientific">Rhynchophorus ferrugineus</name>
    <name type="common">Red palm weevil</name>
    <name type="synonym">Curculio ferrugineus</name>
    <dbReference type="NCBI Taxonomy" id="354439"/>
    <lineage>
        <taxon>Eukaryota</taxon>
        <taxon>Metazoa</taxon>
        <taxon>Ecdysozoa</taxon>
        <taxon>Arthropoda</taxon>
        <taxon>Hexapoda</taxon>
        <taxon>Insecta</taxon>
        <taxon>Pterygota</taxon>
        <taxon>Neoptera</taxon>
        <taxon>Endopterygota</taxon>
        <taxon>Coleoptera</taxon>
        <taxon>Polyphaga</taxon>
        <taxon>Cucujiformia</taxon>
        <taxon>Curculionidae</taxon>
        <taxon>Dryophthorinae</taxon>
        <taxon>Rhynchophorus</taxon>
    </lineage>
</organism>
<accession>A0A834ITG6</accession>
<evidence type="ECO:0000313" key="2">
    <source>
        <dbReference type="Proteomes" id="UP000625711"/>
    </source>
</evidence>
<dbReference type="EMBL" id="JAACXV010000044">
    <property type="protein sequence ID" value="KAF7285771.1"/>
    <property type="molecule type" value="Genomic_DNA"/>
</dbReference>
<sequence>MGRGRDLCVSLLHCLPVRSGTMVLSVIDFAKSGDLLQTTPAAQDFGENKQFRLMVHVRAASNASRVMESTESSTVIVGKEPSLIGHLVHVRVEAAAAKTKDERPAVSVATHGAAVAGQMNESGTVADSAAPATGPADNACKNAFQHVYFTELLVHHVHDVTHVDDFANKALGTKEAEPNAIITGYQQAIFQSGRSVYWCLNTPDLPR</sequence>
<keyword evidence="2" id="KW-1185">Reference proteome</keyword>
<protein>
    <submittedName>
        <fullName evidence="1">Uncharacterized protein</fullName>
    </submittedName>
</protein>
<gene>
    <name evidence="1" type="ORF">GWI33_009956</name>
</gene>
<dbReference type="AlphaFoldDB" id="A0A834ITG6"/>
<evidence type="ECO:0000313" key="1">
    <source>
        <dbReference type="EMBL" id="KAF7285771.1"/>
    </source>
</evidence>
<comment type="caution">
    <text evidence="1">The sequence shown here is derived from an EMBL/GenBank/DDBJ whole genome shotgun (WGS) entry which is preliminary data.</text>
</comment>
<reference evidence="1" key="1">
    <citation type="submission" date="2020-08" db="EMBL/GenBank/DDBJ databases">
        <title>Genome sequencing and assembly of the red palm weevil Rhynchophorus ferrugineus.</title>
        <authorList>
            <person name="Dias G.B."/>
            <person name="Bergman C.M."/>
            <person name="Manee M."/>
        </authorList>
    </citation>
    <scope>NUCLEOTIDE SEQUENCE</scope>
    <source>
        <strain evidence="1">AA-2017</strain>
        <tissue evidence="1">Whole larva</tissue>
    </source>
</reference>
<dbReference type="Proteomes" id="UP000625711">
    <property type="component" value="Unassembled WGS sequence"/>
</dbReference>
<name>A0A834ITG6_RHYFE</name>